<evidence type="ECO:0000313" key="2">
    <source>
        <dbReference type="EMBL" id="MBW32041.1"/>
    </source>
</evidence>
<organism evidence="2">
    <name type="scientific">Anopheles braziliensis</name>
    <dbReference type="NCBI Taxonomy" id="58242"/>
    <lineage>
        <taxon>Eukaryota</taxon>
        <taxon>Metazoa</taxon>
        <taxon>Ecdysozoa</taxon>
        <taxon>Arthropoda</taxon>
        <taxon>Hexapoda</taxon>
        <taxon>Insecta</taxon>
        <taxon>Pterygota</taxon>
        <taxon>Neoptera</taxon>
        <taxon>Endopterygota</taxon>
        <taxon>Diptera</taxon>
        <taxon>Nematocera</taxon>
        <taxon>Culicoidea</taxon>
        <taxon>Culicidae</taxon>
        <taxon>Anophelinae</taxon>
        <taxon>Anopheles</taxon>
    </lineage>
</organism>
<reference evidence="2" key="1">
    <citation type="submission" date="2018-01" db="EMBL/GenBank/DDBJ databases">
        <title>An insight into the sialome of Amazonian anophelines.</title>
        <authorList>
            <person name="Ribeiro J.M."/>
            <person name="Scarpassa V."/>
            <person name="Calvo E."/>
        </authorList>
    </citation>
    <scope>NUCLEOTIDE SEQUENCE</scope>
    <source>
        <tissue evidence="2">Salivary glands</tissue>
    </source>
</reference>
<feature type="chain" id="PRO_5014863042" evidence="1">
    <location>
        <begin position="17"/>
        <end position="87"/>
    </location>
</feature>
<sequence>MVCVCVVGLICSFASSIPFLIRHHCFAFHAKENYSLQGFLLLKIQVTLCNIINTCFNSRHEERLTPLRSKHFRSHIVTSSYLFDFTE</sequence>
<name>A0A2M3ZU22_9DIPT</name>
<dbReference type="EMBL" id="GGFM01011290">
    <property type="protein sequence ID" value="MBW32041.1"/>
    <property type="molecule type" value="Transcribed_RNA"/>
</dbReference>
<dbReference type="AlphaFoldDB" id="A0A2M3ZU22"/>
<protein>
    <submittedName>
        <fullName evidence="2">Putative secreted peptide</fullName>
    </submittedName>
</protein>
<accession>A0A2M3ZU22</accession>
<feature type="signal peptide" evidence="1">
    <location>
        <begin position="1"/>
        <end position="16"/>
    </location>
</feature>
<keyword evidence="1" id="KW-0732">Signal</keyword>
<evidence type="ECO:0000256" key="1">
    <source>
        <dbReference type="SAM" id="SignalP"/>
    </source>
</evidence>
<proteinExistence type="predicted"/>